<reference evidence="3" key="1">
    <citation type="submission" date="2023-03" db="EMBL/GenBank/DDBJ databases">
        <title>Andean soil-derived lignocellulolytic bacterial consortium as a source of novel taxa and putative plastic-active enzymes.</title>
        <authorList>
            <person name="Diaz-Garcia L."/>
            <person name="Chuvochina M."/>
            <person name="Feuerriegel G."/>
            <person name="Bunk B."/>
            <person name="Sproer C."/>
            <person name="Streit W.R."/>
            <person name="Rodriguez L.M."/>
            <person name="Overmann J."/>
            <person name="Jimenez D.J."/>
        </authorList>
    </citation>
    <scope>NUCLEOTIDE SEQUENCE</scope>
    <source>
        <strain evidence="3">MAG 26</strain>
    </source>
</reference>
<protein>
    <submittedName>
        <fullName evidence="3">MarR family winged helix-turn-helix transcriptional regulator</fullName>
    </submittedName>
</protein>
<evidence type="ECO:0000259" key="2">
    <source>
        <dbReference type="PROSITE" id="PS50995"/>
    </source>
</evidence>
<dbReference type="InterPro" id="IPR036388">
    <property type="entry name" value="WH-like_DNA-bd_sf"/>
</dbReference>
<dbReference type="GO" id="GO:0006950">
    <property type="term" value="P:response to stress"/>
    <property type="evidence" value="ECO:0007669"/>
    <property type="project" value="TreeGrafter"/>
</dbReference>
<dbReference type="PROSITE" id="PS50995">
    <property type="entry name" value="HTH_MARR_2"/>
    <property type="match status" value="1"/>
</dbReference>
<feature type="domain" description="HTH marR-type" evidence="2">
    <location>
        <begin position="3"/>
        <end position="143"/>
    </location>
</feature>
<dbReference type="InterPro" id="IPR036390">
    <property type="entry name" value="WH_DNA-bd_sf"/>
</dbReference>
<dbReference type="KEGG" id="acob:P0Y56_08935"/>
<proteinExistence type="predicted"/>
<dbReference type="AlphaFoldDB" id="A0AAJ5X3H7"/>
<evidence type="ECO:0000256" key="1">
    <source>
        <dbReference type="SAM" id="MobiDB-lite"/>
    </source>
</evidence>
<dbReference type="SMART" id="SM00347">
    <property type="entry name" value="HTH_MARR"/>
    <property type="match status" value="1"/>
</dbReference>
<dbReference type="PANTHER" id="PTHR33164">
    <property type="entry name" value="TRANSCRIPTIONAL REGULATOR, MARR FAMILY"/>
    <property type="match status" value="1"/>
</dbReference>
<gene>
    <name evidence="3" type="ORF">P0Y56_08935</name>
</gene>
<dbReference type="InterPro" id="IPR000835">
    <property type="entry name" value="HTH_MarR-typ"/>
</dbReference>
<organism evidence="3 4">
    <name type="scientific">Candidatus Andeanibacterium colombiense</name>
    <dbReference type="NCBI Taxonomy" id="3121345"/>
    <lineage>
        <taxon>Bacteria</taxon>
        <taxon>Pseudomonadati</taxon>
        <taxon>Pseudomonadota</taxon>
        <taxon>Alphaproteobacteria</taxon>
        <taxon>Sphingomonadales</taxon>
        <taxon>Sphingomonadaceae</taxon>
        <taxon>Candidatus Andeanibacterium</taxon>
    </lineage>
</organism>
<evidence type="ECO:0000313" key="4">
    <source>
        <dbReference type="Proteomes" id="UP001218362"/>
    </source>
</evidence>
<dbReference type="EMBL" id="CP119316">
    <property type="protein sequence ID" value="WEK45162.1"/>
    <property type="molecule type" value="Genomic_DNA"/>
</dbReference>
<dbReference type="Proteomes" id="UP001218362">
    <property type="component" value="Chromosome"/>
</dbReference>
<evidence type="ECO:0000313" key="3">
    <source>
        <dbReference type="EMBL" id="WEK45162.1"/>
    </source>
</evidence>
<dbReference type="GO" id="GO:0003700">
    <property type="term" value="F:DNA-binding transcription factor activity"/>
    <property type="evidence" value="ECO:0007669"/>
    <property type="project" value="InterPro"/>
</dbReference>
<dbReference type="Pfam" id="PF12802">
    <property type="entry name" value="MarR_2"/>
    <property type="match status" value="1"/>
</dbReference>
<sequence>MLERLLIYRLCNLSRGIRQIAARDILAPLDLDLRDWFVLAAVGELGSCPQRDVARRIQMDKVAVNRAAARLKKRGLLGREHNSFDGRSHLLRLTDLGWEVLTTSAIALGAVERELLGDLATGRNASLDGALARLEAALRRLERTAPPAGQQPVPARTRRPELVAG</sequence>
<dbReference type="PANTHER" id="PTHR33164:SF43">
    <property type="entry name" value="HTH-TYPE TRANSCRIPTIONAL REPRESSOR YETL"/>
    <property type="match status" value="1"/>
</dbReference>
<dbReference type="InterPro" id="IPR039422">
    <property type="entry name" value="MarR/SlyA-like"/>
</dbReference>
<feature type="region of interest" description="Disordered" evidence="1">
    <location>
        <begin position="142"/>
        <end position="165"/>
    </location>
</feature>
<dbReference type="SUPFAM" id="SSF46785">
    <property type="entry name" value="Winged helix' DNA-binding domain"/>
    <property type="match status" value="1"/>
</dbReference>
<accession>A0AAJ5X3H7</accession>
<name>A0AAJ5X3H7_9SPHN</name>
<dbReference type="Gene3D" id="1.10.10.10">
    <property type="entry name" value="Winged helix-like DNA-binding domain superfamily/Winged helix DNA-binding domain"/>
    <property type="match status" value="1"/>
</dbReference>